<dbReference type="Gene3D" id="3.30.470.20">
    <property type="entry name" value="ATP-grasp fold, B domain"/>
    <property type="match status" value="1"/>
</dbReference>
<evidence type="ECO:0000313" key="3">
    <source>
        <dbReference type="Proteomes" id="UP000492821"/>
    </source>
</evidence>
<dbReference type="InterPro" id="IPR053317">
    <property type="entry name" value="Tubulin_polyglutamylase"/>
</dbReference>
<protein>
    <submittedName>
        <fullName evidence="4">Tubulin polyglutamylase TTLL6</fullName>
    </submittedName>
</protein>
<accession>A0A7E4ZVL4</accession>
<evidence type="ECO:0000256" key="1">
    <source>
        <dbReference type="ARBA" id="ARBA00006820"/>
    </source>
</evidence>
<reference evidence="4" key="2">
    <citation type="submission" date="2020-10" db="UniProtKB">
        <authorList>
            <consortium name="WormBaseParasite"/>
        </authorList>
    </citation>
    <scope>IDENTIFICATION</scope>
</reference>
<dbReference type="PANTHER" id="PTHR47113">
    <property type="entry name" value="LD09343P"/>
    <property type="match status" value="1"/>
</dbReference>
<dbReference type="WBParaSite" id="Pan_g20275.t1">
    <property type="protein sequence ID" value="Pan_g20275.t1"/>
    <property type="gene ID" value="Pan_g20275"/>
</dbReference>
<evidence type="ECO:0000313" key="4">
    <source>
        <dbReference type="WBParaSite" id="Pan_g20275.t1"/>
    </source>
</evidence>
<organism evidence="3 4">
    <name type="scientific">Panagrellus redivivus</name>
    <name type="common">Microworm</name>
    <dbReference type="NCBI Taxonomy" id="6233"/>
    <lineage>
        <taxon>Eukaryota</taxon>
        <taxon>Metazoa</taxon>
        <taxon>Ecdysozoa</taxon>
        <taxon>Nematoda</taxon>
        <taxon>Chromadorea</taxon>
        <taxon>Rhabditida</taxon>
        <taxon>Tylenchina</taxon>
        <taxon>Panagrolaimomorpha</taxon>
        <taxon>Panagrolaimoidea</taxon>
        <taxon>Panagrolaimidae</taxon>
        <taxon>Panagrellus</taxon>
    </lineage>
</organism>
<dbReference type="GO" id="GO:0019098">
    <property type="term" value="P:reproductive behavior"/>
    <property type="evidence" value="ECO:0007669"/>
    <property type="project" value="UniProtKB-ARBA"/>
</dbReference>
<proteinExistence type="inferred from homology"/>
<comment type="similarity">
    <text evidence="1">Belongs to the tubulin--tyrosine ligase family.</text>
</comment>
<dbReference type="Proteomes" id="UP000492821">
    <property type="component" value="Unassembled WGS sequence"/>
</dbReference>
<dbReference type="AlphaFoldDB" id="A0A7E4ZVL4"/>
<reference evidence="3" key="1">
    <citation type="journal article" date="2013" name="Genetics">
        <title>The draft genome and transcriptome of Panagrellus redivivus are shaped by the harsh demands of a free-living lifestyle.</title>
        <authorList>
            <person name="Srinivasan J."/>
            <person name="Dillman A.R."/>
            <person name="Macchietto M.G."/>
            <person name="Heikkinen L."/>
            <person name="Lakso M."/>
            <person name="Fracchia K.M."/>
            <person name="Antoshechkin I."/>
            <person name="Mortazavi A."/>
            <person name="Wong G."/>
            <person name="Sternberg P.W."/>
        </authorList>
    </citation>
    <scope>NUCLEOTIDE SEQUENCE [LARGE SCALE GENOMIC DNA]</scope>
    <source>
        <strain evidence="3">MT8872</strain>
    </source>
</reference>
<sequence length="514" mass="58538">MSQDAIVIGVILFAIGFVYLQNVQTEIDGLKAVVEKISFRLDQLPSYSSPPDTAKLPSEPTDNQNNANPIAIISGNKVKPGDPAHLMHIHAVFERLGYTTYLGIDSFLDSGKTDFDVLWNHEYSFLNVKLKPLIENPKAHQLINHIPGSGYYTSKVSLATANISLGVPKAFALPSKKDAFEAYANANPDLKWVQKSNAHRGIKVVPKEQLDLTQKDTFVQHFVENPLLVDGRKFDIGIYTVITSISPLRVYIYDGDVLLRFCAKDYEPFDVEDVDKYVVGDDYTPLWEMPSLKDDFLINDYTFKESLDAHLRERDINPEQIWDQVREIIRQVFEAQNPFMIKSAEKYKNKRAYFELSRFDFVVDTNLKVYLMEANMSPNLSSGHFAQNKALYEQVIFNIFSMLGLAKRIHGIPSTTGDGYSMQVSNKDVHVNFDFCNDATQCPGNENCLLCATSMTPEWRFILKQTFLEQISRRQMRRILPRGDLTFSAPATHADYLLGLWLDAKCHQNRVFCE</sequence>
<feature type="region of interest" description="Disordered" evidence="2">
    <location>
        <begin position="48"/>
        <end position="68"/>
    </location>
</feature>
<dbReference type="PANTHER" id="PTHR47113:SF1">
    <property type="entry name" value="LD09343P"/>
    <property type="match status" value="1"/>
</dbReference>
<dbReference type="PROSITE" id="PS51221">
    <property type="entry name" value="TTL"/>
    <property type="match status" value="1"/>
</dbReference>
<dbReference type="SUPFAM" id="SSF56059">
    <property type="entry name" value="Glutathione synthetase ATP-binding domain-like"/>
    <property type="match status" value="1"/>
</dbReference>
<dbReference type="Pfam" id="PF03133">
    <property type="entry name" value="TTL"/>
    <property type="match status" value="1"/>
</dbReference>
<keyword evidence="3" id="KW-1185">Reference proteome</keyword>
<evidence type="ECO:0000256" key="2">
    <source>
        <dbReference type="SAM" id="MobiDB-lite"/>
    </source>
</evidence>
<name>A0A7E4ZVL4_PANRE</name>
<dbReference type="InterPro" id="IPR004344">
    <property type="entry name" value="TTL/TTLL_fam"/>
</dbReference>